<dbReference type="InterPro" id="IPR013783">
    <property type="entry name" value="Ig-like_fold"/>
</dbReference>
<feature type="domain" description="F5/8 type C" evidence="3">
    <location>
        <begin position="225"/>
        <end position="340"/>
    </location>
</feature>
<dbReference type="InterPro" id="IPR037293">
    <property type="entry name" value="Gal_Oxidase_central_sf"/>
</dbReference>
<dbReference type="GeneID" id="25329606"/>
<dbReference type="InterPro" id="IPR000421">
    <property type="entry name" value="FA58C"/>
</dbReference>
<dbReference type="EMBL" id="KN847320">
    <property type="protein sequence ID" value="KIW55415.1"/>
    <property type="molecule type" value="Genomic_DNA"/>
</dbReference>
<dbReference type="AlphaFoldDB" id="A0A0D2ELA1"/>
<dbReference type="Pfam" id="PF07250">
    <property type="entry name" value="Glyoxal_oxid_N"/>
    <property type="match status" value="1"/>
</dbReference>
<dbReference type="InterPro" id="IPR008979">
    <property type="entry name" value="Galactose-bd-like_sf"/>
</dbReference>
<dbReference type="Gene3D" id="2.60.120.260">
    <property type="entry name" value="Galactose-binding domain-like"/>
    <property type="match status" value="2"/>
</dbReference>
<protein>
    <recommendedName>
        <fullName evidence="3">F5/8 type C domain-containing protein</fullName>
    </recommendedName>
</protein>
<dbReference type="Gene3D" id="2.130.10.80">
    <property type="entry name" value="Galactose oxidase/kelch, beta-propeller"/>
    <property type="match status" value="1"/>
</dbReference>
<dbReference type="Proteomes" id="UP000054342">
    <property type="component" value="Unassembled WGS sequence"/>
</dbReference>
<dbReference type="SMART" id="SM00612">
    <property type="entry name" value="Kelch"/>
    <property type="match status" value="3"/>
</dbReference>
<feature type="chain" id="PRO_5002241294" description="F5/8 type C domain-containing protein" evidence="2">
    <location>
        <begin position="23"/>
        <end position="823"/>
    </location>
</feature>
<dbReference type="CDD" id="cd02851">
    <property type="entry name" value="E_set_GO_C"/>
    <property type="match status" value="1"/>
</dbReference>
<dbReference type="PROSITE" id="PS50022">
    <property type="entry name" value="FA58C_3"/>
    <property type="match status" value="2"/>
</dbReference>
<keyword evidence="5" id="KW-1185">Reference proteome</keyword>
<dbReference type="InterPro" id="IPR011043">
    <property type="entry name" value="Gal_Oxase/kelch_b-propeller"/>
</dbReference>
<feature type="domain" description="F5/8 type C" evidence="3">
    <location>
        <begin position="43"/>
        <end position="195"/>
    </location>
</feature>
<dbReference type="Pfam" id="PF00754">
    <property type="entry name" value="F5_F8_type_C"/>
    <property type="match status" value="2"/>
</dbReference>
<dbReference type="InterPro" id="IPR006652">
    <property type="entry name" value="Kelch_1"/>
</dbReference>
<evidence type="ECO:0000256" key="2">
    <source>
        <dbReference type="SAM" id="SignalP"/>
    </source>
</evidence>
<keyword evidence="1 2" id="KW-0732">Signal</keyword>
<dbReference type="Pfam" id="PF09118">
    <property type="entry name" value="GO-like_E_set"/>
    <property type="match status" value="1"/>
</dbReference>
<dbReference type="OrthoDB" id="4160801at2759"/>
<dbReference type="SMART" id="SM00231">
    <property type="entry name" value="FA58C"/>
    <property type="match status" value="1"/>
</dbReference>
<dbReference type="SUPFAM" id="SSF81296">
    <property type="entry name" value="E set domains"/>
    <property type="match status" value="1"/>
</dbReference>
<evidence type="ECO:0000259" key="3">
    <source>
        <dbReference type="PROSITE" id="PS50022"/>
    </source>
</evidence>
<dbReference type="HOGENOM" id="CLU_316141_0_0_1"/>
<dbReference type="InterPro" id="IPR014756">
    <property type="entry name" value="Ig_E-set"/>
</dbReference>
<dbReference type="STRING" id="348802.A0A0D2ELA1"/>
<feature type="signal peptide" evidence="2">
    <location>
        <begin position="1"/>
        <end position="22"/>
    </location>
</feature>
<dbReference type="SUPFAM" id="SSF50965">
    <property type="entry name" value="Galactose oxidase, central domain"/>
    <property type="match status" value="1"/>
</dbReference>
<dbReference type="RefSeq" id="XP_013315999.1">
    <property type="nucleotide sequence ID" value="XM_013460545.1"/>
</dbReference>
<dbReference type="Pfam" id="PF01344">
    <property type="entry name" value="Kelch_1"/>
    <property type="match status" value="1"/>
</dbReference>
<gene>
    <name evidence="4" type="ORF">PV05_07698</name>
</gene>
<evidence type="ECO:0000256" key="1">
    <source>
        <dbReference type="ARBA" id="ARBA00022729"/>
    </source>
</evidence>
<evidence type="ECO:0000313" key="5">
    <source>
        <dbReference type="Proteomes" id="UP000054342"/>
    </source>
</evidence>
<dbReference type="SUPFAM" id="SSF49785">
    <property type="entry name" value="Galactose-binding domain-like"/>
    <property type="match status" value="2"/>
</dbReference>
<dbReference type="PANTHER" id="PTHR32208:SF68">
    <property type="entry name" value="GALACTOSE OXIDASE"/>
    <property type="match status" value="1"/>
</dbReference>
<name>A0A0D2ELA1_9EURO</name>
<organism evidence="4 5">
    <name type="scientific">Exophiala xenobiotica</name>
    <dbReference type="NCBI Taxonomy" id="348802"/>
    <lineage>
        <taxon>Eukaryota</taxon>
        <taxon>Fungi</taxon>
        <taxon>Dikarya</taxon>
        <taxon>Ascomycota</taxon>
        <taxon>Pezizomycotina</taxon>
        <taxon>Eurotiomycetes</taxon>
        <taxon>Chaetothyriomycetidae</taxon>
        <taxon>Chaetothyriales</taxon>
        <taxon>Herpotrichiellaceae</taxon>
        <taxon>Exophiala</taxon>
    </lineage>
</organism>
<reference evidence="4 5" key="1">
    <citation type="submission" date="2015-01" db="EMBL/GenBank/DDBJ databases">
        <title>The Genome Sequence of Exophiala xenobiotica CBS118157.</title>
        <authorList>
            <consortium name="The Broad Institute Genomics Platform"/>
            <person name="Cuomo C."/>
            <person name="de Hoog S."/>
            <person name="Gorbushina A."/>
            <person name="Stielow B."/>
            <person name="Teixiera M."/>
            <person name="Abouelleil A."/>
            <person name="Chapman S.B."/>
            <person name="Priest M."/>
            <person name="Young S.K."/>
            <person name="Wortman J."/>
            <person name="Nusbaum C."/>
            <person name="Birren B."/>
        </authorList>
    </citation>
    <scope>NUCLEOTIDE SEQUENCE [LARGE SCALE GENOMIC DNA]</scope>
    <source>
        <strain evidence="4 5">CBS 118157</strain>
    </source>
</reference>
<evidence type="ECO:0000313" key="4">
    <source>
        <dbReference type="EMBL" id="KIW55415.1"/>
    </source>
</evidence>
<proteinExistence type="predicted"/>
<sequence>MSRNFASRILLVFGVYERCINALTVPFVPPPADVLTAEGIDESPILAAALPTGLAIDRSNWNVTCDSVQAGNPCISAIDSSTNTFWHTEYSPTLSQLPHNITIDMRTTYNVNGLVYLPRQDGSGNGRIGQHKIFVSTDGTNFGSPVAFGTWIDSALAKTAAFEPVPARYIRIQALTEAGNRGPWTSGADINVYAPTPGTAIDRTGWTATCDSAQAGNECVKAITDTSSFWHTQYTPTLAKLPHNITIDMKTVYSINSLRYLPRQDGSRNGNIGQYQVYTSTDGTSFASVASGTFKDDTSEKNVVFNTVSARYIQVRALSEAGNRGNWTSAAAFTVYVPASYTPPPTNLGKWGPTINFPLVPVAAAINPTNGRVLTWSSYSPSTFVGGSGHTITSTYDPTTLIVSRRDVTQTNHDMFCPGISLDFNGRPIVTGGNNAQKTSIYDPLTDAWIAGSNMKISRGYQSSATCSDGRIFTIGGSWSGGEGGKNGEIYNTTTGNWTLLPGCPVAPMLTADTQGVFRSDNHAWLFSWKNGSVFQAGPSKAMNWYDMAGLGAVSAAGNRASDADSMCGVAVMYDAVAGNILTAGGSPNYQGTEATGNAHLIKIGNKNSTPSVTTLSSMAYERIFHNGVVLPDGQVFITGGQTVGWPFYDIGADLTPEMWSPLTNTFTQMLPNSIPRNYHSIALLLLDGTVLSGGGGLCADCSSNHFDAQIYTPQYLLNSDGTNRVRPVINSVSTASLRVGQSLTITTGSVVTSASLIRYGSATHTVNTDQRRVPLTLRLTGVNTYSVTVPSDPGVALPGYWMLFVMNAAGTPSVAKTIKVNP</sequence>
<dbReference type="InterPro" id="IPR015202">
    <property type="entry name" value="GO-like_E_set"/>
</dbReference>
<dbReference type="Gene3D" id="2.60.40.10">
    <property type="entry name" value="Immunoglobulins"/>
    <property type="match status" value="1"/>
</dbReference>
<dbReference type="InterPro" id="IPR009880">
    <property type="entry name" value="Glyoxal_oxidase_N"/>
</dbReference>
<dbReference type="PANTHER" id="PTHR32208">
    <property type="entry name" value="SECRETED PROTEIN-RELATED"/>
    <property type="match status" value="1"/>
</dbReference>
<accession>A0A0D2ELA1</accession>